<dbReference type="STRING" id="52586.A0A0B1NV71"/>
<gene>
    <name evidence="2" type="ORF">EV44_g3325</name>
</gene>
<evidence type="ECO:0000313" key="3">
    <source>
        <dbReference type="Proteomes" id="UP000030854"/>
    </source>
</evidence>
<dbReference type="InterPro" id="IPR013103">
    <property type="entry name" value="RVT_2"/>
</dbReference>
<evidence type="ECO:0000313" key="2">
    <source>
        <dbReference type="EMBL" id="KHJ30242.1"/>
    </source>
</evidence>
<dbReference type="InterPro" id="IPR043502">
    <property type="entry name" value="DNA/RNA_pol_sf"/>
</dbReference>
<name>A0A0B1NV71_UNCNE</name>
<organism evidence="2 3">
    <name type="scientific">Uncinula necator</name>
    <name type="common">Grape powdery mildew</name>
    <dbReference type="NCBI Taxonomy" id="52586"/>
    <lineage>
        <taxon>Eukaryota</taxon>
        <taxon>Fungi</taxon>
        <taxon>Dikarya</taxon>
        <taxon>Ascomycota</taxon>
        <taxon>Pezizomycotina</taxon>
        <taxon>Leotiomycetes</taxon>
        <taxon>Erysiphales</taxon>
        <taxon>Erysiphaceae</taxon>
        <taxon>Erysiphe</taxon>
    </lineage>
</organism>
<dbReference type="EMBL" id="JNVN01004667">
    <property type="protein sequence ID" value="KHJ30242.1"/>
    <property type="molecule type" value="Genomic_DNA"/>
</dbReference>
<dbReference type="AlphaFoldDB" id="A0A0B1NV71"/>
<dbReference type="OMA" id="IHITIDS"/>
<evidence type="ECO:0000259" key="1">
    <source>
        <dbReference type="Pfam" id="PF07727"/>
    </source>
</evidence>
<dbReference type="Proteomes" id="UP000030854">
    <property type="component" value="Unassembled WGS sequence"/>
</dbReference>
<keyword evidence="3" id="KW-1185">Reference proteome</keyword>
<dbReference type="HOGENOM" id="CLU_1074404_0_0_1"/>
<proteinExistence type="predicted"/>
<comment type="caution">
    <text evidence="2">The sequence shown here is derived from an EMBL/GenBank/DDBJ whole genome shotgun (WGS) entry which is preliminary data.</text>
</comment>
<reference evidence="2 3" key="1">
    <citation type="journal article" date="2014" name="BMC Genomics">
        <title>Adaptive genomic structural variation in the grape powdery mildew pathogen, Erysiphe necator.</title>
        <authorList>
            <person name="Jones L."/>
            <person name="Riaz S."/>
            <person name="Morales-Cruz A."/>
            <person name="Amrine K.C."/>
            <person name="McGuire B."/>
            <person name="Gubler W.D."/>
            <person name="Walker M.A."/>
            <person name="Cantu D."/>
        </authorList>
    </citation>
    <scope>NUCLEOTIDE SEQUENCE [LARGE SCALE GENOMIC DNA]</scope>
    <source>
        <strain evidence="3">c</strain>
    </source>
</reference>
<protein>
    <recommendedName>
        <fullName evidence="1">Reverse transcriptase Ty1/copia-type domain-containing protein</fullName>
    </recommendedName>
</protein>
<sequence>MEVEYNTLLEKNTFEQVKQTDSMHPIPLKWVYTYKIDESGYLIKFKARICVRGDLQPKNDEETYACTLALQVFRLLMALVALFDFETIQADAVNAFCNSPLDEDIYLYNPSGFNKNGFVLRLLRGLYGLRKSLKMWFKLLSGTLSDIGLYSIPGQPCIFTDYQGIIIFFFVDDLVVAFPADKRSKAHNYLKKLTQKYEFRILGELEWFVGVKITRDGSNKKLFLSQEAYIEKICRE</sequence>
<dbReference type="Pfam" id="PF07727">
    <property type="entry name" value="RVT_2"/>
    <property type="match status" value="1"/>
</dbReference>
<accession>A0A0B1NV71</accession>
<dbReference type="SUPFAM" id="SSF56672">
    <property type="entry name" value="DNA/RNA polymerases"/>
    <property type="match status" value="1"/>
</dbReference>
<feature type="domain" description="Reverse transcriptase Ty1/copia-type" evidence="1">
    <location>
        <begin position="12"/>
        <end position="235"/>
    </location>
</feature>